<name>A0A166G7G1_9AGAM</name>
<evidence type="ECO:0000256" key="1">
    <source>
        <dbReference type="ARBA" id="ARBA00004123"/>
    </source>
</evidence>
<dbReference type="Proteomes" id="UP000076798">
    <property type="component" value="Unassembled WGS sequence"/>
</dbReference>
<feature type="compositionally biased region" description="Basic residues" evidence="3">
    <location>
        <begin position="288"/>
        <end position="297"/>
    </location>
</feature>
<dbReference type="Pfam" id="PF11719">
    <property type="entry name" value="Drc1-Sld2"/>
    <property type="match status" value="1"/>
</dbReference>
<evidence type="ECO:0008006" key="6">
    <source>
        <dbReference type="Google" id="ProtNLM"/>
    </source>
</evidence>
<evidence type="ECO:0000313" key="4">
    <source>
        <dbReference type="EMBL" id="KZT41385.1"/>
    </source>
</evidence>
<keyword evidence="2" id="KW-0539">Nucleus</keyword>
<dbReference type="GO" id="GO:0006260">
    <property type="term" value="P:DNA replication"/>
    <property type="evidence" value="ECO:0007669"/>
    <property type="project" value="InterPro"/>
</dbReference>
<feature type="region of interest" description="Disordered" evidence="3">
    <location>
        <begin position="496"/>
        <end position="524"/>
    </location>
</feature>
<feature type="region of interest" description="Disordered" evidence="3">
    <location>
        <begin position="133"/>
        <end position="230"/>
    </location>
</feature>
<dbReference type="InterPro" id="IPR021110">
    <property type="entry name" value="DNA_rep_checkpnt_protein"/>
</dbReference>
<dbReference type="OrthoDB" id="8775810at2759"/>
<dbReference type="Gene3D" id="1.10.10.1460">
    <property type="match status" value="1"/>
</dbReference>
<sequence length="524" mass="57890">MQLSTKSRLGAPVAEGGPDKVVTGCDNHVTARVCQCSSMDVSALKADLKTWERDFKLKNGRPPTIDDIKADPIEAKYKLHRKLTKDPARAKTPPRTRPPYASQRSPYPKAKPEESNVPAPFNPFSPVKIATSTVNPFLTPRGKQKFRETTPDSTPGPSQPNASTVSPNQSLVKARKRLRGEDVSPSPIEKRQRIISGIIDPDSEPLPATGSVFRHESEEGMSDSPVKPSVDSKSFTPLFGATNGNAHSLQRSVSLVNNLFGIPKKAIDDMDVDWEPIAATEKVPLPAKKTHASKQRKVLPGPRGLIPSKDDLLAVTTTVPSEAPQASGKELPPSPQSPHDVASTSSLLPPSPTNKDASVTKSQKYKQNGKKSNSSTAHPAQDDNLGKKQDTSDEFKIVDYVSPRYQRRRMIGDDEDIETITLPVRRPISQISPENFASEDAEHVEDELPEEMHRVLSLQDSEAEARRRRREEEYLFKDLVYGTRLRKPDKGAEIWDAGEWDAEQDRETAEDWDEEGLAWEAGTL</sequence>
<comment type="subcellular location">
    <subcellularLocation>
        <location evidence="1">Nucleus</location>
    </subcellularLocation>
</comment>
<dbReference type="GO" id="GO:0005634">
    <property type="term" value="C:nucleus"/>
    <property type="evidence" value="ECO:0007669"/>
    <property type="project" value="UniProtKB-SubCell"/>
</dbReference>
<dbReference type="EMBL" id="KV428022">
    <property type="protein sequence ID" value="KZT41385.1"/>
    <property type="molecule type" value="Genomic_DNA"/>
</dbReference>
<feature type="compositionally biased region" description="Polar residues" evidence="3">
    <location>
        <begin position="151"/>
        <end position="171"/>
    </location>
</feature>
<keyword evidence="5" id="KW-1185">Reference proteome</keyword>
<feature type="region of interest" description="Disordered" evidence="3">
    <location>
        <begin position="81"/>
        <end position="121"/>
    </location>
</feature>
<reference evidence="4 5" key="1">
    <citation type="journal article" date="2016" name="Mol. Biol. Evol.">
        <title>Comparative Genomics of Early-Diverging Mushroom-Forming Fungi Provides Insights into the Origins of Lignocellulose Decay Capabilities.</title>
        <authorList>
            <person name="Nagy L.G."/>
            <person name="Riley R."/>
            <person name="Tritt A."/>
            <person name="Adam C."/>
            <person name="Daum C."/>
            <person name="Floudas D."/>
            <person name="Sun H."/>
            <person name="Yadav J.S."/>
            <person name="Pangilinan J."/>
            <person name="Larsson K.H."/>
            <person name="Matsuura K."/>
            <person name="Barry K."/>
            <person name="Labutti K."/>
            <person name="Kuo R."/>
            <person name="Ohm R.A."/>
            <person name="Bhattacharya S.S."/>
            <person name="Shirouzu T."/>
            <person name="Yoshinaga Y."/>
            <person name="Martin F.M."/>
            <person name="Grigoriev I.V."/>
            <person name="Hibbett D.S."/>
        </authorList>
    </citation>
    <scope>NUCLEOTIDE SEQUENCE [LARGE SCALE GENOMIC DNA]</scope>
    <source>
        <strain evidence="4 5">HHB10207 ss-3</strain>
    </source>
</reference>
<evidence type="ECO:0000313" key="5">
    <source>
        <dbReference type="Proteomes" id="UP000076798"/>
    </source>
</evidence>
<evidence type="ECO:0000256" key="2">
    <source>
        <dbReference type="ARBA" id="ARBA00023242"/>
    </source>
</evidence>
<feature type="region of interest" description="Disordered" evidence="3">
    <location>
        <begin position="285"/>
        <end position="398"/>
    </location>
</feature>
<evidence type="ECO:0000256" key="3">
    <source>
        <dbReference type="SAM" id="MobiDB-lite"/>
    </source>
</evidence>
<protein>
    <recommendedName>
        <fullName evidence="6">DNA replication regulator SLD2</fullName>
    </recommendedName>
</protein>
<dbReference type="AlphaFoldDB" id="A0A166G7G1"/>
<accession>A0A166G7G1</accession>
<organism evidence="4 5">
    <name type="scientific">Sistotremastrum suecicum HHB10207 ss-3</name>
    <dbReference type="NCBI Taxonomy" id="1314776"/>
    <lineage>
        <taxon>Eukaryota</taxon>
        <taxon>Fungi</taxon>
        <taxon>Dikarya</taxon>
        <taxon>Basidiomycota</taxon>
        <taxon>Agaricomycotina</taxon>
        <taxon>Agaricomycetes</taxon>
        <taxon>Sistotremastrales</taxon>
        <taxon>Sistotremastraceae</taxon>
        <taxon>Sistotremastrum</taxon>
    </lineage>
</organism>
<gene>
    <name evidence="4" type="ORF">SISSUDRAFT_1126546</name>
</gene>
<proteinExistence type="predicted"/>
<dbReference type="STRING" id="1314776.A0A166G7G1"/>
<dbReference type="CDD" id="cd22289">
    <property type="entry name" value="RecQL4_SLD2_NTD"/>
    <property type="match status" value="1"/>
</dbReference>
<feature type="compositionally biased region" description="Basic and acidic residues" evidence="3">
    <location>
        <begin position="380"/>
        <end position="397"/>
    </location>
</feature>